<dbReference type="InterPro" id="IPR041677">
    <property type="entry name" value="DNA2/NAM7_AAA_11"/>
</dbReference>
<evidence type="ECO:0000259" key="13">
    <source>
        <dbReference type="PROSITE" id="PS51981"/>
    </source>
</evidence>
<dbReference type="GO" id="GO:0004386">
    <property type="term" value="F:helicase activity"/>
    <property type="evidence" value="ECO:0007669"/>
    <property type="project" value="InterPro"/>
</dbReference>
<dbReference type="Proteomes" id="UP000250140">
    <property type="component" value="Unassembled WGS sequence"/>
</dbReference>
<evidence type="ECO:0000256" key="9">
    <source>
        <dbReference type="PROSITE-ProRule" id="PRU00723"/>
    </source>
</evidence>
<evidence type="ECO:0000259" key="12">
    <source>
        <dbReference type="PROSITE" id="PS50103"/>
    </source>
</evidence>
<dbReference type="InterPro" id="IPR046439">
    <property type="entry name" value="ZF_RZ_dom"/>
</dbReference>
<dbReference type="GO" id="GO:0005737">
    <property type="term" value="C:cytoplasm"/>
    <property type="evidence" value="ECO:0007669"/>
    <property type="project" value="UniProtKB-SubCell"/>
</dbReference>
<feature type="domain" description="RZ-type" evidence="13">
    <location>
        <begin position="1904"/>
        <end position="1979"/>
    </location>
</feature>
<dbReference type="CDD" id="cd18808">
    <property type="entry name" value="SF1_C_Upf1"/>
    <property type="match status" value="1"/>
</dbReference>
<feature type="compositionally biased region" description="Basic and acidic residues" evidence="11">
    <location>
        <begin position="81"/>
        <end position="97"/>
    </location>
</feature>
<dbReference type="InterPro" id="IPR041367">
    <property type="entry name" value="Znf-CCCH_4"/>
</dbReference>
<evidence type="ECO:0000256" key="6">
    <source>
        <dbReference type="ARBA" id="ARBA00022806"/>
    </source>
</evidence>
<accession>A0A8E2FA55</accession>
<comment type="subcellular location">
    <subcellularLocation>
        <location evidence="1">Cytoplasm</location>
    </subcellularLocation>
</comment>
<keyword evidence="6" id="KW-0378">Hydrolase</keyword>
<name>A0A8E2FA55_9PEZI</name>
<dbReference type="SMART" id="SM00438">
    <property type="entry name" value="ZnF_NFX"/>
    <property type="match status" value="3"/>
</dbReference>
<keyword evidence="10" id="KW-0175">Coiled coil</keyword>
<sequence>MAPPATRGHGRPFRSGWGKDGRGGRGGRGGVGSGEGEENRGGGKLNVCRQFQETQRCRFGARCKFSHDLSSNSNGVKSPRPSREKPEETPEQQKAKADYNSWRRIIKHPPVPNDAGTIGRLWNGALDILNDDDRDWKQMLPRDLDDEDKFGRDHIRTLLTMVANNHGSSTFVELSRPFLLVITHSALLDCLSVDTYVGSLYNFISGSNGTRAIPFFQRLSNSLLEAYCAAFAQLSTATLETTLIAMATALCELLRRENRATFHEELPDLLNSLENIAEITRTDEQSMAFQIMTNRICELRAMLARANGLLNHKDEPQMDGISTTVVTSTYPRDVVLPQGRHDNDNMDIAKINILPTEDEIRSDHPEFLPSTNLDQPHFLTDQAQRHLDTHFRLLRHDIFGELKEALGGLMFAVENDSTLLENSRLSVGNIRAYPYPKAQIRRISFDHRQGLEARISFPHPSVLRKKSLTEKRSKKCTDAKKEYSLGSQDNLATASAKLATVRQEDVELMAYLSCQNVRGVLIEFPGVLLATFIPILENLQAMQKLSRLPFRQWILPDRTSTQGNVSKNLDIPPPLYARGPNFRFSLQKILKDSRVDVVISPRESVNNETRIHQLSTRTELDRGQCKALLAALTREFAFIQGPPGTGKSFLGVRLMRVLLDCKKQVHLGPIVVVCYTNHALDQFLESLLDVGIEKILRMGGQSHSTKLEGRNLREVSQGEGKTKSEGFILATTYKELEHQELAIRSALGSLHNVEKRRGWADFERHLFKNYPNIHSKFSRVDEDGFKVVGRDPFDIWKSSGKPPNNSNSSNQSKQANSKSPTIQQILVAANLDIHSLPQRARACLIDHWIQEIRDDVTDKLYELVKDTDRLRKQLTNIHDDVDRRVLQTADVIGVTTTGLAKRIATLRHVQCKVVICEEAGEVMEPHMISALLPSVEHFIQIGDHQQLRPQINNYGLSLENPRGLPYQLDRSQFERLSVGEHGRPTIPVAQLDVQRRMRPEISRLIRDTIYPRLIDHGSTKTLPDVVGMRKNVFWLDHNNAEEGANEDVHQKSHSNVWEVEMTNALVRHVVRQGVYSSTDIAVLTPYTGQLQKLRTAMRNDFEIVLSERDVETLEKEGFDVENSRSETNQSSTPVSSRNKPLEKKKLSDLLRVATVDNFQGEEAKIIIVSLVRSNKDKKVGFLRTTNRINVLLSRAQHGMYLIGNAETYSNVPMWTRVINMLQASDSVGKAFGLSCPRHMDIEMQAFQPDDFARLSPEGGCRLPCDRRLPDCGHRCQARCHSERMHEVFACPQPCQRLHKPCNHSCQKETCGEDCGPCMVQLNNIPLPCGHSKDGVHCFQTQEDLGKIVCKALVHKQVPGCKHIVEVPCLRDVSAPQFSCPAACRKILACGHRCPGACGRCNEKGEEGRTIVKHFPCTKICGRRFGTCNHSCPKSCHNGEDCGPCFLACEVRCAHSRCTQRCHQACAPCVEKCTWSCEHKGECSMPCSAPCSRLPCNKRCSRKLRCGHQCPGICGELCPEDYCHTCSTKQDTRVDMLEFKTYGEIDLDETPIVVLGCGHFFTAETLDGHMQMSEVYKMDVMGEFIGLRDISAELAISIPRCPDCQCRVRQYATQRYNRAINRAVIDEMSKRFLVSGKDELRKLELEIEKMEQDLDISRAEVIKLLNPTPMFTYSTTQVTPAEVIKIAERVRTRYERVRNLEKKIKSVRDKVADENQPAQKLHNATVHAARERGIDDLMADLNVFDTVPAVPRDRRITLGARLTQIRMEHIALVDKFGIAQEVRLAQSKQPESEISVKMPGGAPDQLAKPFLQACGAFFNDCDAENLPKHAVEVSLYYGRVALANQSFCRSAKVDVERAAKYVETTKELLTKADKLCEQPFQNAKELRKAVEQLMKLLGREWYETVTAEEIAAIKSAMISGPGGIATHSGHWYNCVNGHPFAIGECGMPMQLARCPECGAPVGGQNHEAVAGMTRATNMEG</sequence>
<feature type="compositionally biased region" description="Basic and acidic residues" evidence="11">
    <location>
        <begin position="1115"/>
        <end position="1124"/>
    </location>
</feature>
<dbReference type="InterPro" id="IPR000571">
    <property type="entry name" value="Znf_CCCH"/>
</dbReference>
<dbReference type="PANTHER" id="PTHR10887">
    <property type="entry name" value="DNA2/NAM7 HELICASE FAMILY"/>
    <property type="match status" value="1"/>
</dbReference>
<organism evidence="14 15">
    <name type="scientific">Glonium stellatum</name>
    <dbReference type="NCBI Taxonomy" id="574774"/>
    <lineage>
        <taxon>Eukaryota</taxon>
        <taxon>Fungi</taxon>
        <taxon>Dikarya</taxon>
        <taxon>Ascomycota</taxon>
        <taxon>Pezizomycotina</taxon>
        <taxon>Dothideomycetes</taxon>
        <taxon>Pleosporomycetidae</taxon>
        <taxon>Gloniales</taxon>
        <taxon>Gloniaceae</taxon>
        <taxon>Glonium</taxon>
    </lineage>
</organism>
<feature type="zinc finger region" description="C3H1-type" evidence="9">
    <location>
        <begin position="42"/>
        <end position="70"/>
    </location>
</feature>
<feature type="region of interest" description="Disordered" evidence="11">
    <location>
        <begin position="68"/>
        <end position="98"/>
    </location>
</feature>
<dbReference type="SMART" id="SM00356">
    <property type="entry name" value="ZnF_C3H1"/>
    <property type="match status" value="1"/>
</dbReference>
<evidence type="ECO:0000256" key="7">
    <source>
        <dbReference type="ARBA" id="ARBA00022833"/>
    </source>
</evidence>
<gene>
    <name evidence="14" type="ORF">AOQ84DRAFT_333081</name>
</gene>
<keyword evidence="6" id="KW-0347">Helicase</keyword>
<feature type="compositionally biased region" description="Low complexity" evidence="11">
    <location>
        <begin position="797"/>
        <end position="819"/>
    </location>
</feature>
<feature type="coiled-coil region" evidence="10">
    <location>
        <begin position="1632"/>
        <end position="1659"/>
    </location>
</feature>
<dbReference type="GO" id="GO:0031048">
    <property type="term" value="P:regulatory ncRNA-mediated heterochromatin formation"/>
    <property type="evidence" value="ECO:0007669"/>
    <property type="project" value="TreeGrafter"/>
</dbReference>
<dbReference type="GO" id="GO:0008270">
    <property type="term" value="F:zinc ion binding"/>
    <property type="evidence" value="ECO:0007669"/>
    <property type="project" value="UniProtKB-KW"/>
</dbReference>
<dbReference type="InterPro" id="IPR045055">
    <property type="entry name" value="DNA2/NAM7-like"/>
</dbReference>
<feature type="region of interest" description="Disordered" evidence="11">
    <location>
        <begin position="1115"/>
        <end position="1140"/>
    </location>
</feature>
<dbReference type="EMBL" id="KV748776">
    <property type="protein sequence ID" value="OCL13163.1"/>
    <property type="molecule type" value="Genomic_DNA"/>
</dbReference>
<dbReference type="Pfam" id="PF20173">
    <property type="entry name" value="ZnF_RZ-type"/>
    <property type="match status" value="1"/>
</dbReference>
<keyword evidence="15" id="KW-1185">Reference proteome</keyword>
<keyword evidence="3 9" id="KW-0479">Metal-binding</keyword>
<dbReference type="InterPro" id="IPR000967">
    <property type="entry name" value="Znf_NFX1"/>
</dbReference>
<evidence type="ECO:0000256" key="8">
    <source>
        <dbReference type="ARBA" id="ARBA00022859"/>
    </source>
</evidence>
<dbReference type="InterPro" id="IPR027417">
    <property type="entry name" value="P-loop_NTPase"/>
</dbReference>
<dbReference type="Pfam" id="PF18044">
    <property type="entry name" value="zf-CCCH_4"/>
    <property type="match status" value="1"/>
</dbReference>
<proteinExistence type="predicted"/>
<evidence type="ECO:0000256" key="4">
    <source>
        <dbReference type="ARBA" id="ARBA00022737"/>
    </source>
</evidence>
<feature type="domain" description="C3H1-type" evidence="12">
    <location>
        <begin position="42"/>
        <end position="70"/>
    </location>
</feature>
<evidence type="ECO:0000256" key="11">
    <source>
        <dbReference type="SAM" id="MobiDB-lite"/>
    </source>
</evidence>
<dbReference type="InterPro" id="IPR036855">
    <property type="entry name" value="Znf_CCCH_sf"/>
</dbReference>
<evidence type="ECO:0000313" key="15">
    <source>
        <dbReference type="Proteomes" id="UP000250140"/>
    </source>
</evidence>
<dbReference type="GO" id="GO:0002376">
    <property type="term" value="P:immune system process"/>
    <property type="evidence" value="ECO:0007669"/>
    <property type="project" value="UniProtKB-KW"/>
</dbReference>
<dbReference type="SUPFAM" id="SSF52540">
    <property type="entry name" value="P-loop containing nucleoside triphosphate hydrolases"/>
    <property type="match status" value="1"/>
</dbReference>
<evidence type="ECO:0000256" key="1">
    <source>
        <dbReference type="ARBA" id="ARBA00004496"/>
    </source>
</evidence>
<evidence type="ECO:0000256" key="10">
    <source>
        <dbReference type="SAM" id="Coils"/>
    </source>
</evidence>
<dbReference type="Pfam" id="PF13087">
    <property type="entry name" value="AAA_12"/>
    <property type="match status" value="1"/>
</dbReference>
<dbReference type="InterPro" id="IPR041679">
    <property type="entry name" value="DNA2/NAM7-like_C"/>
</dbReference>
<feature type="region of interest" description="Disordered" evidence="11">
    <location>
        <begin position="795"/>
        <end position="819"/>
    </location>
</feature>
<dbReference type="PROSITE" id="PS51981">
    <property type="entry name" value="ZF_RZ"/>
    <property type="match status" value="1"/>
</dbReference>
<dbReference type="Gene3D" id="3.40.50.300">
    <property type="entry name" value="P-loop containing nucleotide triphosphate hydrolases"/>
    <property type="match status" value="2"/>
</dbReference>
<dbReference type="CDD" id="cd06008">
    <property type="entry name" value="NF-X1-zinc-finger"/>
    <property type="match status" value="1"/>
</dbReference>
<keyword evidence="4" id="KW-0677">Repeat</keyword>
<keyword evidence="7 9" id="KW-0862">Zinc</keyword>
<dbReference type="OrthoDB" id="2423195at2759"/>
<feature type="compositionally biased region" description="Polar residues" evidence="11">
    <location>
        <begin position="1125"/>
        <end position="1138"/>
    </location>
</feature>
<dbReference type="PROSITE" id="PS50103">
    <property type="entry name" value="ZF_C3H1"/>
    <property type="match status" value="1"/>
</dbReference>
<evidence type="ECO:0000313" key="14">
    <source>
        <dbReference type="EMBL" id="OCL13163.1"/>
    </source>
</evidence>
<dbReference type="FunFam" id="3.40.50.300:FF:001660">
    <property type="entry name" value="NF-X1 finger and helicase protein, putative"/>
    <property type="match status" value="1"/>
</dbReference>
<feature type="region of interest" description="Disordered" evidence="11">
    <location>
        <begin position="1"/>
        <end position="45"/>
    </location>
</feature>
<reference evidence="14 15" key="1">
    <citation type="journal article" date="2016" name="Nat. Commun.">
        <title>Ectomycorrhizal ecology is imprinted in the genome of the dominant symbiotic fungus Cenococcum geophilum.</title>
        <authorList>
            <consortium name="DOE Joint Genome Institute"/>
            <person name="Peter M."/>
            <person name="Kohler A."/>
            <person name="Ohm R.A."/>
            <person name="Kuo A."/>
            <person name="Krutzmann J."/>
            <person name="Morin E."/>
            <person name="Arend M."/>
            <person name="Barry K.W."/>
            <person name="Binder M."/>
            <person name="Choi C."/>
            <person name="Clum A."/>
            <person name="Copeland A."/>
            <person name="Grisel N."/>
            <person name="Haridas S."/>
            <person name="Kipfer T."/>
            <person name="LaButti K."/>
            <person name="Lindquist E."/>
            <person name="Lipzen A."/>
            <person name="Maire R."/>
            <person name="Meier B."/>
            <person name="Mihaltcheva S."/>
            <person name="Molinier V."/>
            <person name="Murat C."/>
            <person name="Poggeler S."/>
            <person name="Quandt C.A."/>
            <person name="Sperisen C."/>
            <person name="Tritt A."/>
            <person name="Tisserant E."/>
            <person name="Crous P.W."/>
            <person name="Henrissat B."/>
            <person name="Nehls U."/>
            <person name="Egli S."/>
            <person name="Spatafora J.W."/>
            <person name="Grigoriev I.V."/>
            <person name="Martin F.M."/>
        </authorList>
    </citation>
    <scope>NUCLEOTIDE SEQUENCE [LARGE SCALE GENOMIC DNA]</scope>
    <source>
        <strain evidence="14 15">CBS 207.34</strain>
    </source>
</reference>
<dbReference type="InterPro" id="IPR047187">
    <property type="entry name" value="SF1_C_Upf1"/>
</dbReference>
<dbReference type="PANTHER" id="PTHR10887:SF445">
    <property type="entry name" value="NFX1-TYPE ZINC FINGER-CONTAINING PROTEIN 1"/>
    <property type="match status" value="1"/>
</dbReference>
<evidence type="ECO:0000256" key="5">
    <source>
        <dbReference type="ARBA" id="ARBA00022771"/>
    </source>
</evidence>
<keyword evidence="5 9" id="KW-0863">Zinc-finger</keyword>
<evidence type="ECO:0000256" key="2">
    <source>
        <dbReference type="ARBA" id="ARBA00022490"/>
    </source>
</evidence>
<evidence type="ECO:0000256" key="3">
    <source>
        <dbReference type="ARBA" id="ARBA00022723"/>
    </source>
</evidence>
<keyword evidence="8" id="KW-0391">Immunity</keyword>
<dbReference type="GO" id="GO:0031380">
    <property type="term" value="C:nuclear RNA-directed RNA polymerase complex"/>
    <property type="evidence" value="ECO:0007669"/>
    <property type="project" value="TreeGrafter"/>
</dbReference>
<keyword evidence="6" id="KW-0067">ATP-binding</keyword>
<keyword evidence="6" id="KW-0547">Nucleotide-binding</keyword>
<dbReference type="SUPFAM" id="SSF90229">
    <property type="entry name" value="CCCH zinc finger"/>
    <property type="match status" value="1"/>
</dbReference>
<protein>
    <submittedName>
        <fullName evidence="14">NFX1-type zinc finger-containing protein 1</fullName>
    </submittedName>
</protein>
<dbReference type="Pfam" id="PF13086">
    <property type="entry name" value="AAA_11"/>
    <property type="match status" value="1"/>
</dbReference>
<dbReference type="CDD" id="cd17936">
    <property type="entry name" value="EEXXEc_NFX1"/>
    <property type="match status" value="1"/>
</dbReference>
<feature type="compositionally biased region" description="Gly residues" evidence="11">
    <location>
        <begin position="24"/>
        <end position="34"/>
    </location>
</feature>
<keyword evidence="2" id="KW-0963">Cytoplasm</keyword>